<dbReference type="STRING" id="1249627.D779_3386"/>
<dbReference type="EMBL" id="AONC01000006">
    <property type="protein sequence ID" value="EXJ16709.1"/>
    <property type="molecule type" value="Genomic_DNA"/>
</dbReference>
<evidence type="ECO:0000313" key="2">
    <source>
        <dbReference type="Proteomes" id="UP000019460"/>
    </source>
</evidence>
<proteinExistence type="predicted"/>
<dbReference type="Proteomes" id="UP000019460">
    <property type="component" value="Unassembled WGS sequence"/>
</dbReference>
<protein>
    <submittedName>
        <fullName evidence="1">Uncharacterized protein</fullName>
    </submittedName>
</protein>
<organism evidence="1 2">
    <name type="scientific">Imhoffiella purpurea</name>
    <dbReference type="NCBI Taxonomy" id="1249627"/>
    <lineage>
        <taxon>Bacteria</taxon>
        <taxon>Pseudomonadati</taxon>
        <taxon>Pseudomonadota</taxon>
        <taxon>Gammaproteobacteria</taxon>
        <taxon>Chromatiales</taxon>
        <taxon>Chromatiaceae</taxon>
        <taxon>Imhoffiella</taxon>
    </lineage>
</organism>
<reference evidence="1 2" key="1">
    <citation type="submission" date="2012-11" db="EMBL/GenBank/DDBJ databases">
        <title>Genome assembly of Thiorhodococcus sp. AK35.</title>
        <authorList>
            <person name="Nupur N."/>
            <person name="Khatri I."/>
            <person name="Subramanian S."/>
            <person name="Pinnaka A."/>
        </authorList>
    </citation>
    <scope>NUCLEOTIDE SEQUENCE [LARGE SCALE GENOMIC DNA]</scope>
    <source>
        <strain evidence="1 2">AK35</strain>
    </source>
</reference>
<sequence>MVIHAPNAASVELAASTVGAPTAELSQRTATNRPRNLLEP</sequence>
<name>W9VB88_9GAMM</name>
<accession>W9VB88</accession>
<gene>
    <name evidence="1" type="ORF">D779_3386</name>
</gene>
<evidence type="ECO:0000313" key="1">
    <source>
        <dbReference type="EMBL" id="EXJ16709.1"/>
    </source>
</evidence>
<comment type="caution">
    <text evidence="1">The sequence shown here is derived from an EMBL/GenBank/DDBJ whole genome shotgun (WGS) entry which is preliminary data.</text>
</comment>
<keyword evidence="2" id="KW-1185">Reference proteome</keyword>
<dbReference type="AlphaFoldDB" id="W9VB88"/>